<feature type="transmembrane region" description="Helical" evidence="13">
    <location>
        <begin position="12"/>
        <end position="31"/>
    </location>
</feature>
<dbReference type="InterPro" id="IPR050351">
    <property type="entry name" value="BphY/WalK/GraS-like"/>
</dbReference>
<evidence type="ECO:0000256" key="4">
    <source>
        <dbReference type="ARBA" id="ARBA00022475"/>
    </source>
</evidence>
<keyword evidence="11 13" id="KW-0472">Membrane</keyword>
<dbReference type="EMBL" id="SODD01000046">
    <property type="protein sequence ID" value="TDW13166.1"/>
    <property type="molecule type" value="Genomic_DNA"/>
</dbReference>
<evidence type="ECO:0000256" key="13">
    <source>
        <dbReference type="SAM" id="Phobius"/>
    </source>
</evidence>
<dbReference type="PANTHER" id="PTHR45453:SF2">
    <property type="entry name" value="HISTIDINE KINASE"/>
    <property type="match status" value="1"/>
</dbReference>
<evidence type="ECO:0000313" key="15">
    <source>
        <dbReference type="EMBL" id="TDW13166.1"/>
    </source>
</evidence>
<keyword evidence="12" id="KW-0175">Coiled coil</keyword>
<evidence type="ECO:0000256" key="7">
    <source>
        <dbReference type="ARBA" id="ARBA00022692"/>
    </source>
</evidence>
<keyword evidence="6" id="KW-0808">Transferase</keyword>
<protein>
    <recommendedName>
        <fullName evidence="3">histidine kinase</fullName>
        <ecNumber evidence="3">2.7.13.3</ecNumber>
    </recommendedName>
</protein>
<dbReference type="Proteomes" id="UP000294743">
    <property type="component" value="Unassembled WGS sequence"/>
</dbReference>
<keyword evidence="16" id="KW-1185">Reference proteome</keyword>
<accession>A0A4R7Z8W5</accession>
<evidence type="ECO:0000256" key="3">
    <source>
        <dbReference type="ARBA" id="ARBA00012438"/>
    </source>
</evidence>
<dbReference type="SUPFAM" id="SSF55874">
    <property type="entry name" value="ATPase domain of HSP90 chaperone/DNA topoisomerase II/histidine kinase"/>
    <property type="match status" value="1"/>
</dbReference>
<dbReference type="RefSeq" id="WP_134170977.1">
    <property type="nucleotide sequence ID" value="NZ_SODD01000046.1"/>
</dbReference>
<dbReference type="InterPro" id="IPR005467">
    <property type="entry name" value="His_kinase_dom"/>
</dbReference>
<comment type="caution">
    <text evidence="15">The sequence shown here is derived from an EMBL/GenBank/DDBJ whole genome shotgun (WGS) entry which is preliminary data.</text>
</comment>
<reference evidence="15 16" key="1">
    <citation type="submission" date="2019-03" db="EMBL/GenBank/DDBJ databases">
        <title>Genomic Encyclopedia of Type Strains, Phase IV (KMG-IV): sequencing the most valuable type-strain genomes for metagenomic binning, comparative biology and taxonomic classification.</title>
        <authorList>
            <person name="Goeker M."/>
        </authorList>
    </citation>
    <scope>NUCLEOTIDE SEQUENCE [LARGE SCALE GENOMIC DNA]</scope>
    <source>
        <strain evidence="15 16">DSM 28867</strain>
    </source>
</reference>
<organism evidence="15 16">
    <name type="scientific">Breznakia blatticola</name>
    <dbReference type="NCBI Taxonomy" id="1754012"/>
    <lineage>
        <taxon>Bacteria</taxon>
        <taxon>Bacillati</taxon>
        <taxon>Bacillota</taxon>
        <taxon>Erysipelotrichia</taxon>
        <taxon>Erysipelotrichales</taxon>
        <taxon>Erysipelotrichaceae</taxon>
        <taxon>Breznakia</taxon>
    </lineage>
</organism>
<evidence type="ECO:0000256" key="12">
    <source>
        <dbReference type="SAM" id="Coils"/>
    </source>
</evidence>
<evidence type="ECO:0000256" key="1">
    <source>
        <dbReference type="ARBA" id="ARBA00000085"/>
    </source>
</evidence>
<feature type="transmembrane region" description="Helical" evidence="13">
    <location>
        <begin position="37"/>
        <end position="55"/>
    </location>
</feature>
<evidence type="ECO:0000313" key="16">
    <source>
        <dbReference type="Proteomes" id="UP000294743"/>
    </source>
</evidence>
<dbReference type="InterPro" id="IPR004358">
    <property type="entry name" value="Sig_transdc_His_kin-like_C"/>
</dbReference>
<evidence type="ECO:0000256" key="9">
    <source>
        <dbReference type="ARBA" id="ARBA00022989"/>
    </source>
</evidence>
<dbReference type="PROSITE" id="PS50109">
    <property type="entry name" value="HIS_KIN"/>
    <property type="match status" value="1"/>
</dbReference>
<keyword evidence="9 13" id="KW-1133">Transmembrane helix</keyword>
<sequence length="337" mass="39244">MSKYTYLKEHFYILVLGALLSALQGFFLLASKLSIDTVILFLVSIWSFIFGFLFIEYRQKNGYYKQLKDQLERLDQKSLLIEVIDEPEFQEGRILYQTLEEINKNYNDRIATYEKREKDYKEYIEMWIHEIKSPLTAAKLMNTNHPSGISKALDLEIERMNDYIEQALYYAKSSDPSRDYVLKEIQLSDSINAAVRRLKQRFIYKEIKLSITNSDHMITMDSKWLEFILHQILDNALKYTDVGGSIHIDTVVHDQDLEVRISDTGIGIDPKDVSRVFDRGFTGENGRLEKKATGMGLYLCKALCDKLYMSIRLDSTVHKGTCVSITIPNSRFYKNLL</sequence>
<dbReference type="InterPro" id="IPR003661">
    <property type="entry name" value="HisK_dim/P_dom"/>
</dbReference>
<dbReference type="PANTHER" id="PTHR45453">
    <property type="entry name" value="PHOSPHATE REGULON SENSOR PROTEIN PHOR"/>
    <property type="match status" value="1"/>
</dbReference>
<evidence type="ECO:0000256" key="10">
    <source>
        <dbReference type="ARBA" id="ARBA00023012"/>
    </source>
</evidence>
<dbReference type="Pfam" id="PF02518">
    <property type="entry name" value="HATPase_c"/>
    <property type="match status" value="1"/>
</dbReference>
<comment type="catalytic activity">
    <reaction evidence="1">
        <text>ATP + protein L-histidine = ADP + protein N-phospho-L-histidine.</text>
        <dbReference type="EC" id="2.7.13.3"/>
    </reaction>
</comment>
<keyword evidence="5" id="KW-0597">Phosphoprotein</keyword>
<gene>
    <name evidence="15" type="ORF">EDD63_1467</name>
</gene>
<name>A0A4R7Z8W5_9FIRM</name>
<evidence type="ECO:0000256" key="6">
    <source>
        <dbReference type="ARBA" id="ARBA00022679"/>
    </source>
</evidence>
<keyword evidence="4" id="KW-1003">Cell membrane</keyword>
<evidence type="ECO:0000256" key="5">
    <source>
        <dbReference type="ARBA" id="ARBA00022553"/>
    </source>
</evidence>
<dbReference type="PRINTS" id="PR00344">
    <property type="entry name" value="BCTRLSENSOR"/>
</dbReference>
<dbReference type="OrthoDB" id="9780487at2"/>
<evidence type="ECO:0000259" key="14">
    <source>
        <dbReference type="PROSITE" id="PS50109"/>
    </source>
</evidence>
<evidence type="ECO:0000256" key="8">
    <source>
        <dbReference type="ARBA" id="ARBA00022777"/>
    </source>
</evidence>
<comment type="subcellular location">
    <subcellularLocation>
        <location evidence="2">Cell membrane</location>
        <topology evidence="2">Multi-pass membrane protein</topology>
    </subcellularLocation>
</comment>
<dbReference type="GO" id="GO:0004721">
    <property type="term" value="F:phosphoprotein phosphatase activity"/>
    <property type="evidence" value="ECO:0007669"/>
    <property type="project" value="TreeGrafter"/>
</dbReference>
<feature type="domain" description="Histidine kinase" evidence="14">
    <location>
        <begin position="126"/>
        <end position="331"/>
    </location>
</feature>
<keyword evidence="8" id="KW-0418">Kinase</keyword>
<dbReference type="SMART" id="SM00387">
    <property type="entry name" value="HATPase_c"/>
    <property type="match status" value="1"/>
</dbReference>
<dbReference type="AlphaFoldDB" id="A0A4R7Z8W5"/>
<keyword evidence="10" id="KW-0902">Two-component regulatory system</keyword>
<dbReference type="CDD" id="cd00082">
    <property type="entry name" value="HisKA"/>
    <property type="match status" value="1"/>
</dbReference>
<feature type="coiled-coil region" evidence="12">
    <location>
        <begin position="57"/>
        <end position="116"/>
    </location>
</feature>
<dbReference type="Gene3D" id="3.30.565.10">
    <property type="entry name" value="Histidine kinase-like ATPase, C-terminal domain"/>
    <property type="match status" value="1"/>
</dbReference>
<dbReference type="GO" id="GO:0016036">
    <property type="term" value="P:cellular response to phosphate starvation"/>
    <property type="evidence" value="ECO:0007669"/>
    <property type="project" value="TreeGrafter"/>
</dbReference>
<proteinExistence type="predicted"/>
<evidence type="ECO:0000256" key="2">
    <source>
        <dbReference type="ARBA" id="ARBA00004651"/>
    </source>
</evidence>
<dbReference type="GO" id="GO:0000155">
    <property type="term" value="F:phosphorelay sensor kinase activity"/>
    <property type="evidence" value="ECO:0007669"/>
    <property type="project" value="InterPro"/>
</dbReference>
<keyword evidence="7 13" id="KW-0812">Transmembrane</keyword>
<dbReference type="EC" id="2.7.13.3" evidence="3"/>
<dbReference type="InterPro" id="IPR003594">
    <property type="entry name" value="HATPase_dom"/>
</dbReference>
<dbReference type="GO" id="GO:0005886">
    <property type="term" value="C:plasma membrane"/>
    <property type="evidence" value="ECO:0007669"/>
    <property type="project" value="UniProtKB-SubCell"/>
</dbReference>
<dbReference type="InterPro" id="IPR036890">
    <property type="entry name" value="HATPase_C_sf"/>
</dbReference>
<evidence type="ECO:0000256" key="11">
    <source>
        <dbReference type="ARBA" id="ARBA00023136"/>
    </source>
</evidence>